<feature type="domain" description="Histidine kinase" evidence="15">
    <location>
        <begin position="503"/>
        <end position="719"/>
    </location>
</feature>
<dbReference type="SMART" id="SM00387">
    <property type="entry name" value="HATPase_c"/>
    <property type="match status" value="1"/>
</dbReference>
<dbReference type="InterPro" id="IPR050351">
    <property type="entry name" value="BphY/WalK/GraS-like"/>
</dbReference>
<dbReference type="Pfam" id="PF02518">
    <property type="entry name" value="HATPase_c"/>
    <property type="match status" value="1"/>
</dbReference>
<evidence type="ECO:0000259" key="17">
    <source>
        <dbReference type="PROSITE" id="PS50885"/>
    </source>
</evidence>
<evidence type="ECO:0000256" key="3">
    <source>
        <dbReference type="ARBA" id="ARBA00012438"/>
    </source>
</evidence>
<keyword evidence="11 14" id="KW-1133">Transmembrane helix</keyword>
<keyword evidence="5" id="KW-0597">Phosphoprotein</keyword>
<dbReference type="STRING" id="406100.SAMN04488052_10441"/>
<dbReference type="InterPro" id="IPR035965">
    <property type="entry name" value="PAS-like_dom_sf"/>
</dbReference>
<evidence type="ECO:0000256" key="2">
    <source>
        <dbReference type="ARBA" id="ARBA00004651"/>
    </source>
</evidence>
<dbReference type="GO" id="GO:0000155">
    <property type="term" value="F:phosphorelay sensor kinase activity"/>
    <property type="evidence" value="ECO:0007669"/>
    <property type="project" value="InterPro"/>
</dbReference>
<evidence type="ECO:0000256" key="10">
    <source>
        <dbReference type="ARBA" id="ARBA00022840"/>
    </source>
</evidence>
<evidence type="ECO:0000256" key="7">
    <source>
        <dbReference type="ARBA" id="ARBA00022692"/>
    </source>
</evidence>
<evidence type="ECO:0000256" key="14">
    <source>
        <dbReference type="SAM" id="Phobius"/>
    </source>
</evidence>
<dbReference type="EC" id="2.7.13.3" evidence="3"/>
<dbReference type="CDD" id="cd00130">
    <property type="entry name" value="PAS"/>
    <property type="match status" value="1"/>
</dbReference>
<dbReference type="PRINTS" id="PR00344">
    <property type="entry name" value="BCTRLSENSOR"/>
</dbReference>
<evidence type="ECO:0000256" key="4">
    <source>
        <dbReference type="ARBA" id="ARBA00022475"/>
    </source>
</evidence>
<sequence length="731" mass="80741">MKRLRADTLLRIVLCLLLLGSLYLLSMATQHSELFGRLHPWLLLINSISLAALVVLIAYNLWRLMVQRRSGQAGSRLTVRLVTMFVILAVVPVSVVYYFSIQFLDRGIDSWFDERTEQQALEEALRLSQASFDMRKRELLQRTERSARELADVPDGLVPLVLERLRGQVGAEEITVMRSSGRVIATSSRSPDSAILPHLPEDDVLLQVRIGRPYVGLDPIGDDGLHIRVLVSAPGAQGAPDQRILQVLYPVSPRVSDLADRVEAAYSRYQEVSYLSRPLKETFTITLSLVLLLSLLFAVWSAFYAARRLVEPVRSLAEGTAAVAAGDYGRQLPPTGNDELGFLVRSFNDMSRRVAQAREDAKGSQAQVENQRAYLETVLARLSSGVLALDGAGNIRTWNRAADQIFGLSLRSYSGKPLVMITEQAPHLEAFAALVARRMQGQEAEWREELNLFGPQGRQILTCSGATLPGGGQGSGGHVIVFDDVTALIQAQRDAAWGEVARRLAHEIKNPLTPIQLAADRLRRKLESKLEGRDAEVLERSTGTIIQQVDAMKSMVNAFNEYARPPRLELTLSDINRIVREVAELYRTGPDGPRLELDLDAALPGILVDAGRIRQLLHNLIKNATEATPAGERCHLTLSTLHRDDPGFTGIELQIRDRGPGFSDEIMEHLFEPYVTTKAKGTGLGMPIVKKIVEEHNGSITAENVADGACVTVRLPMPELIPVEQSARGNE</sequence>
<keyword evidence="19" id="KW-1185">Reference proteome</keyword>
<evidence type="ECO:0000256" key="13">
    <source>
        <dbReference type="ARBA" id="ARBA00023136"/>
    </source>
</evidence>
<keyword evidence="13 14" id="KW-0472">Membrane</keyword>
<dbReference type="GO" id="GO:0000156">
    <property type="term" value="F:phosphorelay response regulator activity"/>
    <property type="evidence" value="ECO:0007669"/>
    <property type="project" value="TreeGrafter"/>
</dbReference>
<keyword evidence="10" id="KW-0067">ATP-binding</keyword>
<accession>A0A1H8TCS1</accession>
<evidence type="ECO:0000256" key="12">
    <source>
        <dbReference type="ARBA" id="ARBA00023012"/>
    </source>
</evidence>
<dbReference type="EMBL" id="FOEG01000004">
    <property type="protein sequence ID" value="SEO88384.1"/>
    <property type="molecule type" value="Genomic_DNA"/>
</dbReference>
<dbReference type="SUPFAM" id="SSF55785">
    <property type="entry name" value="PYP-like sensor domain (PAS domain)"/>
    <property type="match status" value="1"/>
</dbReference>
<reference evidence="18 19" key="1">
    <citation type="submission" date="2016-10" db="EMBL/GenBank/DDBJ databases">
        <authorList>
            <person name="de Groot N.N."/>
        </authorList>
    </citation>
    <scope>NUCLEOTIDE SEQUENCE [LARGE SCALE GENOMIC DNA]</scope>
    <source>
        <strain evidence="18 19">CGMCC 1.6291</strain>
    </source>
</reference>
<evidence type="ECO:0000313" key="18">
    <source>
        <dbReference type="EMBL" id="SEO88384.1"/>
    </source>
</evidence>
<keyword evidence="4" id="KW-1003">Cell membrane</keyword>
<feature type="transmembrane region" description="Helical" evidence="14">
    <location>
        <begin position="38"/>
        <end position="61"/>
    </location>
</feature>
<keyword evidence="12" id="KW-0902">Two-component regulatory system</keyword>
<dbReference type="SUPFAM" id="SSF158472">
    <property type="entry name" value="HAMP domain-like"/>
    <property type="match status" value="1"/>
</dbReference>
<dbReference type="Pfam" id="PF00512">
    <property type="entry name" value="HisKA"/>
    <property type="match status" value="1"/>
</dbReference>
<dbReference type="GO" id="GO:0007234">
    <property type="term" value="P:osmosensory signaling via phosphorelay pathway"/>
    <property type="evidence" value="ECO:0007669"/>
    <property type="project" value="TreeGrafter"/>
</dbReference>
<dbReference type="GO" id="GO:0005886">
    <property type="term" value="C:plasma membrane"/>
    <property type="evidence" value="ECO:0007669"/>
    <property type="project" value="UniProtKB-SubCell"/>
</dbReference>
<dbReference type="InterPro" id="IPR036890">
    <property type="entry name" value="HATPase_C_sf"/>
</dbReference>
<dbReference type="InterPro" id="IPR017232">
    <property type="entry name" value="NtrY"/>
</dbReference>
<dbReference type="CDD" id="cd06225">
    <property type="entry name" value="HAMP"/>
    <property type="match status" value="1"/>
</dbReference>
<dbReference type="PROSITE" id="PS50112">
    <property type="entry name" value="PAS"/>
    <property type="match status" value="1"/>
</dbReference>
<proteinExistence type="predicted"/>
<dbReference type="InterPro" id="IPR003661">
    <property type="entry name" value="HisK_dim/P_dom"/>
</dbReference>
<keyword evidence="7 14" id="KW-0812">Transmembrane</keyword>
<dbReference type="PIRSF" id="PIRSF037532">
    <property type="entry name" value="STHK_NtrY"/>
    <property type="match status" value="1"/>
</dbReference>
<dbReference type="GO" id="GO:0030295">
    <property type="term" value="F:protein kinase activator activity"/>
    <property type="evidence" value="ECO:0007669"/>
    <property type="project" value="TreeGrafter"/>
</dbReference>
<feature type="transmembrane region" description="Helical" evidence="14">
    <location>
        <begin position="81"/>
        <end position="100"/>
    </location>
</feature>
<evidence type="ECO:0000256" key="5">
    <source>
        <dbReference type="ARBA" id="ARBA00022553"/>
    </source>
</evidence>
<dbReference type="PROSITE" id="PS50109">
    <property type="entry name" value="HIS_KIN"/>
    <property type="match status" value="1"/>
</dbReference>
<dbReference type="Pfam" id="PF00672">
    <property type="entry name" value="HAMP"/>
    <property type="match status" value="1"/>
</dbReference>
<organism evidence="18 19">
    <name type="scientific">Aquisalimonas asiatica</name>
    <dbReference type="NCBI Taxonomy" id="406100"/>
    <lineage>
        <taxon>Bacteria</taxon>
        <taxon>Pseudomonadati</taxon>
        <taxon>Pseudomonadota</taxon>
        <taxon>Gammaproteobacteria</taxon>
        <taxon>Chromatiales</taxon>
        <taxon>Ectothiorhodospiraceae</taxon>
        <taxon>Aquisalimonas</taxon>
    </lineage>
</organism>
<dbReference type="SMART" id="SM00388">
    <property type="entry name" value="HisKA"/>
    <property type="match status" value="1"/>
</dbReference>
<evidence type="ECO:0000256" key="9">
    <source>
        <dbReference type="ARBA" id="ARBA00022777"/>
    </source>
</evidence>
<dbReference type="Gene3D" id="1.10.287.130">
    <property type="match status" value="1"/>
</dbReference>
<evidence type="ECO:0000256" key="1">
    <source>
        <dbReference type="ARBA" id="ARBA00000085"/>
    </source>
</evidence>
<dbReference type="Proteomes" id="UP000199657">
    <property type="component" value="Unassembled WGS sequence"/>
</dbReference>
<name>A0A1H8TCS1_9GAMM</name>
<dbReference type="SMART" id="SM00304">
    <property type="entry name" value="HAMP"/>
    <property type="match status" value="1"/>
</dbReference>
<protein>
    <recommendedName>
        <fullName evidence="3">histidine kinase</fullName>
        <ecNumber evidence="3">2.7.13.3</ecNumber>
    </recommendedName>
</protein>
<dbReference type="InterPro" id="IPR000014">
    <property type="entry name" value="PAS"/>
</dbReference>
<evidence type="ECO:0000259" key="16">
    <source>
        <dbReference type="PROSITE" id="PS50112"/>
    </source>
</evidence>
<evidence type="ECO:0000256" key="8">
    <source>
        <dbReference type="ARBA" id="ARBA00022741"/>
    </source>
</evidence>
<dbReference type="SUPFAM" id="SSF47384">
    <property type="entry name" value="Homodimeric domain of signal transducing histidine kinase"/>
    <property type="match status" value="1"/>
</dbReference>
<dbReference type="SUPFAM" id="SSF55874">
    <property type="entry name" value="ATPase domain of HSP90 chaperone/DNA topoisomerase II/histidine kinase"/>
    <property type="match status" value="1"/>
</dbReference>
<dbReference type="InterPro" id="IPR013767">
    <property type="entry name" value="PAS_fold"/>
</dbReference>
<dbReference type="PANTHER" id="PTHR42878">
    <property type="entry name" value="TWO-COMPONENT HISTIDINE KINASE"/>
    <property type="match status" value="1"/>
</dbReference>
<dbReference type="InterPro" id="IPR004358">
    <property type="entry name" value="Sig_transdc_His_kin-like_C"/>
</dbReference>
<evidence type="ECO:0000313" key="19">
    <source>
        <dbReference type="Proteomes" id="UP000199657"/>
    </source>
</evidence>
<feature type="transmembrane region" description="Helical" evidence="14">
    <location>
        <begin position="283"/>
        <end position="306"/>
    </location>
</feature>
<dbReference type="PROSITE" id="PS50885">
    <property type="entry name" value="HAMP"/>
    <property type="match status" value="1"/>
</dbReference>
<gene>
    <name evidence="18" type="ORF">SAMN04488052_10441</name>
</gene>
<evidence type="ECO:0000256" key="11">
    <source>
        <dbReference type="ARBA" id="ARBA00022989"/>
    </source>
</evidence>
<dbReference type="InterPro" id="IPR036097">
    <property type="entry name" value="HisK_dim/P_sf"/>
</dbReference>
<dbReference type="Pfam" id="PF00989">
    <property type="entry name" value="PAS"/>
    <property type="match status" value="1"/>
</dbReference>
<dbReference type="CDD" id="cd00082">
    <property type="entry name" value="HisKA"/>
    <property type="match status" value="1"/>
</dbReference>
<dbReference type="InterPro" id="IPR005467">
    <property type="entry name" value="His_kinase_dom"/>
</dbReference>
<dbReference type="InterPro" id="IPR045671">
    <property type="entry name" value="NtrY-like_N"/>
</dbReference>
<evidence type="ECO:0000259" key="15">
    <source>
        <dbReference type="PROSITE" id="PS50109"/>
    </source>
</evidence>
<feature type="domain" description="PAS" evidence="16">
    <location>
        <begin position="371"/>
        <end position="420"/>
    </location>
</feature>
<evidence type="ECO:0000256" key="6">
    <source>
        <dbReference type="ARBA" id="ARBA00022679"/>
    </source>
</evidence>
<dbReference type="AlphaFoldDB" id="A0A1H8TCS1"/>
<keyword evidence="6" id="KW-0808">Transferase</keyword>
<comment type="subcellular location">
    <subcellularLocation>
        <location evidence="2">Cell membrane</location>
        <topology evidence="2">Multi-pass membrane protein</topology>
    </subcellularLocation>
</comment>
<dbReference type="InterPro" id="IPR003594">
    <property type="entry name" value="HATPase_dom"/>
</dbReference>
<dbReference type="InterPro" id="IPR003660">
    <property type="entry name" value="HAMP_dom"/>
</dbReference>
<dbReference type="GO" id="GO:0005524">
    <property type="term" value="F:ATP binding"/>
    <property type="evidence" value="ECO:0007669"/>
    <property type="project" value="UniProtKB-KW"/>
</dbReference>
<keyword evidence="8" id="KW-0547">Nucleotide-binding</keyword>
<dbReference type="Pfam" id="PF19312">
    <property type="entry name" value="NtrY_N"/>
    <property type="match status" value="1"/>
</dbReference>
<feature type="domain" description="HAMP" evidence="17">
    <location>
        <begin position="307"/>
        <end position="359"/>
    </location>
</feature>
<dbReference type="Gene3D" id="3.30.565.10">
    <property type="entry name" value="Histidine kinase-like ATPase, C-terminal domain"/>
    <property type="match status" value="1"/>
</dbReference>
<comment type="catalytic activity">
    <reaction evidence="1">
        <text>ATP + protein L-histidine = ADP + protein N-phospho-L-histidine.</text>
        <dbReference type="EC" id="2.7.13.3"/>
    </reaction>
</comment>
<dbReference type="SMART" id="SM00091">
    <property type="entry name" value="PAS"/>
    <property type="match status" value="1"/>
</dbReference>
<dbReference type="PANTHER" id="PTHR42878:SF7">
    <property type="entry name" value="SENSOR HISTIDINE KINASE GLRK"/>
    <property type="match status" value="1"/>
</dbReference>
<dbReference type="Gene3D" id="6.10.340.10">
    <property type="match status" value="1"/>
</dbReference>
<dbReference type="Gene3D" id="3.30.450.20">
    <property type="entry name" value="PAS domain"/>
    <property type="match status" value="1"/>
</dbReference>
<dbReference type="NCBIfam" id="TIGR00229">
    <property type="entry name" value="sensory_box"/>
    <property type="match status" value="1"/>
</dbReference>
<keyword evidence="9 18" id="KW-0418">Kinase</keyword>
<dbReference type="GO" id="GO:0006355">
    <property type="term" value="P:regulation of DNA-templated transcription"/>
    <property type="evidence" value="ECO:0007669"/>
    <property type="project" value="InterPro"/>
</dbReference>